<dbReference type="RefSeq" id="WP_226393082.1">
    <property type="nucleotide sequence ID" value="NZ_JADCKB010000017.1"/>
</dbReference>
<proteinExistence type="predicted"/>
<protein>
    <submittedName>
        <fullName evidence="1">Uncharacterized protein</fullName>
    </submittedName>
</protein>
<evidence type="ECO:0000313" key="1">
    <source>
        <dbReference type="EMBL" id="MBE5040529.1"/>
    </source>
</evidence>
<comment type="caution">
    <text evidence="1">The sequence shown here is derived from an EMBL/GenBank/DDBJ whole genome shotgun (WGS) entry which is preliminary data.</text>
</comment>
<organism evidence="1 2">
    <name type="scientific">Ructibacterium gallinarum</name>
    <dbReference type="NCBI Taxonomy" id="2779355"/>
    <lineage>
        <taxon>Bacteria</taxon>
        <taxon>Bacillati</taxon>
        <taxon>Bacillota</taxon>
        <taxon>Clostridia</taxon>
        <taxon>Eubacteriales</taxon>
        <taxon>Oscillospiraceae</taxon>
        <taxon>Ructibacterium</taxon>
    </lineage>
</organism>
<name>A0A9D5M4G0_9FIRM</name>
<keyword evidence="2" id="KW-1185">Reference proteome</keyword>
<sequence length="68" mass="8033">MSKIDAEITEKNCIFSMNTLEMMERVRRAVKNRDTISEPDSVLSMDLNEKRPYRLYKNGAKQYIDEES</sequence>
<dbReference type="AlphaFoldDB" id="A0A9D5M4G0"/>
<gene>
    <name evidence="1" type="ORF">INF28_08660</name>
</gene>
<dbReference type="Proteomes" id="UP000806542">
    <property type="component" value="Unassembled WGS sequence"/>
</dbReference>
<evidence type="ECO:0000313" key="2">
    <source>
        <dbReference type="Proteomes" id="UP000806542"/>
    </source>
</evidence>
<dbReference type="EMBL" id="JADCKB010000017">
    <property type="protein sequence ID" value="MBE5040529.1"/>
    <property type="molecule type" value="Genomic_DNA"/>
</dbReference>
<accession>A0A9D5M4G0</accession>
<reference evidence="1" key="1">
    <citation type="submission" date="2020-10" db="EMBL/GenBank/DDBJ databases">
        <title>ChiBAC.</title>
        <authorList>
            <person name="Zenner C."/>
            <person name="Hitch T.C.A."/>
            <person name="Clavel T."/>
        </authorList>
    </citation>
    <scope>NUCLEOTIDE SEQUENCE</scope>
    <source>
        <strain evidence="1">DSM 107454</strain>
    </source>
</reference>